<evidence type="ECO:0000313" key="1">
    <source>
        <dbReference type="EMBL" id="EGW10765.1"/>
    </source>
</evidence>
<gene>
    <name evidence="1" type="ORF">I79_017182</name>
</gene>
<reference evidence="2" key="1">
    <citation type="journal article" date="2011" name="Nat. Biotechnol.">
        <title>The genomic sequence of the Chinese hamster ovary (CHO)-K1 cell line.</title>
        <authorList>
            <person name="Xu X."/>
            <person name="Nagarajan H."/>
            <person name="Lewis N.E."/>
            <person name="Pan S."/>
            <person name="Cai Z."/>
            <person name="Liu X."/>
            <person name="Chen W."/>
            <person name="Xie M."/>
            <person name="Wang W."/>
            <person name="Hammond S."/>
            <person name="Andersen M.R."/>
            <person name="Neff N."/>
            <person name="Passarelli B."/>
            <person name="Koh W."/>
            <person name="Fan H.C."/>
            <person name="Wang J."/>
            <person name="Gui Y."/>
            <person name="Lee K.H."/>
            <person name="Betenbaugh M.J."/>
            <person name="Quake S.R."/>
            <person name="Famili I."/>
            <person name="Palsson B.O."/>
            <person name="Wang J."/>
        </authorList>
    </citation>
    <scope>NUCLEOTIDE SEQUENCE [LARGE SCALE GENOMIC DNA]</scope>
    <source>
        <strain evidence="2">CHO K1 cell line</strain>
    </source>
</reference>
<sequence length="77" mass="8334">MLEIIGFGYSLPLSWKLGPHIKPCARLSAPYILLVIYGWQCGLGRMPATVGVPLLPIMAKPASGQKLPSTWECPVSL</sequence>
<organism evidence="1 2">
    <name type="scientific">Cricetulus griseus</name>
    <name type="common">Chinese hamster</name>
    <name type="synonym">Cricetulus barabensis griseus</name>
    <dbReference type="NCBI Taxonomy" id="10029"/>
    <lineage>
        <taxon>Eukaryota</taxon>
        <taxon>Metazoa</taxon>
        <taxon>Chordata</taxon>
        <taxon>Craniata</taxon>
        <taxon>Vertebrata</taxon>
        <taxon>Euteleostomi</taxon>
        <taxon>Mammalia</taxon>
        <taxon>Eutheria</taxon>
        <taxon>Euarchontoglires</taxon>
        <taxon>Glires</taxon>
        <taxon>Rodentia</taxon>
        <taxon>Myomorpha</taxon>
        <taxon>Muroidea</taxon>
        <taxon>Cricetidae</taxon>
        <taxon>Cricetinae</taxon>
        <taxon>Cricetulus</taxon>
    </lineage>
</organism>
<proteinExistence type="predicted"/>
<protein>
    <submittedName>
        <fullName evidence="1">Uncharacterized protein</fullName>
    </submittedName>
</protein>
<dbReference type="Proteomes" id="UP000001075">
    <property type="component" value="Unassembled WGS sequence"/>
</dbReference>
<name>G3I1C9_CRIGR</name>
<dbReference type="AlphaFoldDB" id="G3I1C9"/>
<accession>G3I1C9</accession>
<evidence type="ECO:0000313" key="2">
    <source>
        <dbReference type="Proteomes" id="UP000001075"/>
    </source>
</evidence>
<dbReference type="InParanoid" id="G3I1C9"/>
<dbReference type="EMBL" id="JH001066">
    <property type="protein sequence ID" value="EGW10765.1"/>
    <property type="molecule type" value="Genomic_DNA"/>
</dbReference>